<keyword evidence="2" id="KW-1185">Reference proteome</keyword>
<name>A0ACB7T2B0_HYAAI</name>
<comment type="caution">
    <text evidence="1">The sequence shown here is derived from an EMBL/GenBank/DDBJ whole genome shotgun (WGS) entry which is preliminary data.</text>
</comment>
<protein>
    <submittedName>
        <fullName evidence="1">Uncharacterized protein</fullName>
    </submittedName>
</protein>
<gene>
    <name evidence="1" type="ORF">HPB50_012031</name>
</gene>
<proteinExistence type="predicted"/>
<evidence type="ECO:0000313" key="2">
    <source>
        <dbReference type="Proteomes" id="UP000821845"/>
    </source>
</evidence>
<reference evidence="1" key="1">
    <citation type="submission" date="2020-05" db="EMBL/GenBank/DDBJ databases">
        <title>Large-scale comparative analyses of tick genomes elucidate their genetic diversity and vector capacities.</title>
        <authorList>
            <person name="Jia N."/>
            <person name="Wang J."/>
            <person name="Shi W."/>
            <person name="Du L."/>
            <person name="Sun Y."/>
            <person name="Zhan W."/>
            <person name="Jiang J."/>
            <person name="Wang Q."/>
            <person name="Zhang B."/>
            <person name="Ji P."/>
            <person name="Sakyi L.B."/>
            <person name="Cui X."/>
            <person name="Yuan T."/>
            <person name="Jiang B."/>
            <person name="Yang W."/>
            <person name="Lam T.T.-Y."/>
            <person name="Chang Q."/>
            <person name="Ding S."/>
            <person name="Wang X."/>
            <person name="Zhu J."/>
            <person name="Ruan X."/>
            <person name="Zhao L."/>
            <person name="Wei J."/>
            <person name="Que T."/>
            <person name="Du C."/>
            <person name="Cheng J."/>
            <person name="Dai P."/>
            <person name="Han X."/>
            <person name="Huang E."/>
            <person name="Gao Y."/>
            <person name="Liu J."/>
            <person name="Shao H."/>
            <person name="Ye R."/>
            <person name="Li L."/>
            <person name="Wei W."/>
            <person name="Wang X."/>
            <person name="Wang C."/>
            <person name="Yang T."/>
            <person name="Huo Q."/>
            <person name="Li W."/>
            <person name="Guo W."/>
            <person name="Chen H."/>
            <person name="Zhou L."/>
            <person name="Ni X."/>
            <person name="Tian J."/>
            <person name="Zhou Y."/>
            <person name="Sheng Y."/>
            <person name="Liu T."/>
            <person name="Pan Y."/>
            <person name="Xia L."/>
            <person name="Li J."/>
            <person name="Zhao F."/>
            <person name="Cao W."/>
        </authorList>
    </citation>
    <scope>NUCLEOTIDE SEQUENCE</scope>
    <source>
        <strain evidence="1">Hyas-2018</strain>
    </source>
</reference>
<organism evidence="1 2">
    <name type="scientific">Hyalomma asiaticum</name>
    <name type="common">Tick</name>
    <dbReference type="NCBI Taxonomy" id="266040"/>
    <lineage>
        <taxon>Eukaryota</taxon>
        <taxon>Metazoa</taxon>
        <taxon>Ecdysozoa</taxon>
        <taxon>Arthropoda</taxon>
        <taxon>Chelicerata</taxon>
        <taxon>Arachnida</taxon>
        <taxon>Acari</taxon>
        <taxon>Parasitiformes</taxon>
        <taxon>Ixodida</taxon>
        <taxon>Ixodoidea</taxon>
        <taxon>Ixodidae</taxon>
        <taxon>Hyalomminae</taxon>
        <taxon>Hyalomma</taxon>
    </lineage>
</organism>
<sequence>MDGATGQWNGDTSDNCKPQRNATINKDSHQITIGRLKSRGIDQPYLIERHLGYVGFRAGTLADIQRTIVVLRQWVAGFRYAPVDNLARASSRDSRRIRLLKHSTDHFQFTMLLTTADALNPPEDAPSSSSKDSAAHLSASGASGVTTRTVGKEGDDPYWVVVVVLIAVVLIITLAASFPYVSK</sequence>
<dbReference type="Proteomes" id="UP000821845">
    <property type="component" value="Chromosome 11"/>
</dbReference>
<dbReference type="EMBL" id="CM023491">
    <property type="protein sequence ID" value="KAH6941010.1"/>
    <property type="molecule type" value="Genomic_DNA"/>
</dbReference>
<evidence type="ECO:0000313" key="1">
    <source>
        <dbReference type="EMBL" id="KAH6941010.1"/>
    </source>
</evidence>
<accession>A0ACB7T2B0</accession>